<dbReference type="Proteomes" id="UP000821865">
    <property type="component" value="Chromosome 8"/>
</dbReference>
<gene>
    <name evidence="1" type="ORF">HPB49_016518</name>
</gene>
<name>A0ACB8CAB6_DERSI</name>
<evidence type="ECO:0000313" key="2">
    <source>
        <dbReference type="Proteomes" id="UP000821865"/>
    </source>
</evidence>
<sequence>MDVVSVEGEYITKEYAEEPGWHTVRKGKQANVESGAPGNKDQEKRFLSEVSARNKWTKSQKVRKVIMASKMPNLPKEDCKIIMRPRGGFKVTDYGLDRLGCCVRNAAGIPRVE</sequence>
<dbReference type="EMBL" id="CM023477">
    <property type="protein sequence ID" value="KAH7937825.1"/>
    <property type="molecule type" value="Genomic_DNA"/>
</dbReference>
<organism evidence="1 2">
    <name type="scientific">Dermacentor silvarum</name>
    <name type="common">Tick</name>
    <dbReference type="NCBI Taxonomy" id="543639"/>
    <lineage>
        <taxon>Eukaryota</taxon>
        <taxon>Metazoa</taxon>
        <taxon>Ecdysozoa</taxon>
        <taxon>Arthropoda</taxon>
        <taxon>Chelicerata</taxon>
        <taxon>Arachnida</taxon>
        <taxon>Acari</taxon>
        <taxon>Parasitiformes</taxon>
        <taxon>Ixodida</taxon>
        <taxon>Ixodoidea</taxon>
        <taxon>Ixodidae</taxon>
        <taxon>Rhipicephalinae</taxon>
        <taxon>Dermacentor</taxon>
    </lineage>
</organism>
<proteinExistence type="predicted"/>
<evidence type="ECO:0000313" key="1">
    <source>
        <dbReference type="EMBL" id="KAH7937825.1"/>
    </source>
</evidence>
<keyword evidence="2" id="KW-1185">Reference proteome</keyword>
<comment type="caution">
    <text evidence="1">The sequence shown here is derived from an EMBL/GenBank/DDBJ whole genome shotgun (WGS) entry which is preliminary data.</text>
</comment>
<accession>A0ACB8CAB6</accession>
<protein>
    <submittedName>
        <fullName evidence="1">Uncharacterized protein</fullName>
    </submittedName>
</protein>
<reference evidence="1" key="1">
    <citation type="submission" date="2020-05" db="EMBL/GenBank/DDBJ databases">
        <title>Large-scale comparative analyses of tick genomes elucidate their genetic diversity and vector capacities.</title>
        <authorList>
            <person name="Jia N."/>
            <person name="Wang J."/>
            <person name="Shi W."/>
            <person name="Du L."/>
            <person name="Sun Y."/>
            <person name="Zhan W."/>
            <person name="Jiang J."/>
            <person name="Wang Q."/>
            <person name="Zhang B."/>
            <person name="Ji P."/>
            <person name="Sakyi L.B."/>
            <person name="Cui X."/>
            <person name="Yuan T."/>
            <person name="Jiang B."/>
            <person name="Yang W."/>
            <person name="Lam T.T.-Y."/>
            <person name="Chang Q."/>
            <person name="Ding S."/>
            <person name="Wang X."/>
            <person name="Zhu J."/>
            <person name="Ruan X."/>
            <person name="Zhao L."/>
            <person name="Wei J."/>
            <person name="Que T."/>
            <person name="Du C."/>
            <person name="Cheng J."/>
            <person name="Dai P."/>
            <person name="Han X."/>
            <person name="Huang E."/>
            <person name="Gao Y."/>
            <person name="Liu J."/>
            <person name="Shao H."/>
            <person name="Ye R."/>
            <person name="Li L."/>
            <person name="Wei W."/>
            <person name="Wang X."/>
            <person name="Wang C."/>
            <person name="Yang T."/>
            <person name="Huo Q."/>
            <person name="Li W."/>
            <person name="Guo W."/>
            <person name="Chen H."/>
            <person name="Zhou L."/>
            <person name="Ni X."/>
            <person name="Tian J."/>
            <person name="Zhou Y."/>
            <person name="Sheng Y."/>
            <person name="Liu T."/>
            <person name="Pan Y."/>
            <person name="Xia L."/>
            <person name="Li J."/>
            <person name="Zhao F."/>
            <person name="Cao W."/>
        </authorList>
    </citation>
    <scope>NUCLEOTIDE SEQUENCE</scope>
    <source>
        <strain evidence="1">Dsil-2018</strain>
    </source>
</reference>